<sequence length="114" mass="12992">MSNNLYTMKKSPVDNIIPSLKPRHKFRSKPFSVRHFCYRSPGGNPRPRGSVVHHTHTHTYIEVGICSSLPLFNYHLSNLYCSLSLPDLVQSQVGSFAPQPPLHHFYVANYDSLI</sequence>
<dbReference type="EMBL" id="JAYKXN010000005">
    <property type="protein sequence ID" value="KAK7286509.1"/>
    <property type="molecule type" value="Genomic_DNA"/>
</dbReference>
<evidence type="ECO:0000313" key="2">
    <source>
        <dbReference type="Proteomes" id="UP001359559"/>
    </source>
</evidence>
<reference evidence="1 2" key="1">
    <citation type="submission" date="2024-01" db="EMBL/GenBank/DDBJ databases">
        <title>The genomes of 5 underutilized Papilionoideae crops provide insights into root nodulation and disease resistance.</title>
        <authorList>
            <person name="Yuan L."/>
        </authorList>
    </citation>
    <scope>NUCLEOTIDE SEQUENCE [LARGE SCALE GENOMIC DNA]</scope>
    <source>
        <strain evidence="1">LY-2023</strain>
        <tissue evidence="1">Leaf</tissue>
    </source>
</reference>
<comment type="caution">
    <text evidence="1">The sequence shown here is derived from an EMBL/GenBank/DDBJ whole genome shotgun (WGS) entry which is preliminary data.</text>
</comment>
<dbReference type="AlphaFoldDB" id="A0AAN9IVG7"/>
<evidence type="ECO:0000313" key="1">
    <source>
        <dbReference type="EMBL" id="KAK7286509.1"/>
    </source>
</evidence>
<keyword evidence="2" id="KW-1185">Reference proteome</keyword>
<proteinExistence type="predicted"/>
<name>A0AAN9IVG7_CLITE</name>
<dbReference type="Proteomes" id="UP001359559">
    <property type="component" value="Unassembled WGS sequence"/>
</dbReference>
<accession>A0AAN9IVG7</accession>
<organism evidence="1 2">
    <name type="scientific">Clitoria ternatea</name>
    <name type="common">Butterfly pea</name>
    <dbReference type="NCBI Taxonomy" id="43366"/>
    <lineage>
        <taxon>Eukaryota</taxon>
        <taxon>Viridiplantae</taxon>
        <taxon>Streptophyta</taxon>
        <taxon>Embryophyta</taxon>
        <taxon>Tracheophyta</taxon>
        <taxon>Spermatophyta</taxon>
        <taxon>Magnoliopsida</taxon>
        <taxon>eudicotyledons</taxon>
        <taxon>Gunneridae</taxon>
        <taxon>Pentapetalae</taxon>
        <taxon>rosids</taxon>
        <taxon>fabids</taxon>
        <taxon>Fabales</taxon>
        <taxon>Fabaceae</taxon>
        <taxon>Papilionoideae</taxon>
        <taxon>50 kb inversion clade</taxon>
        <taxon>NPAAA clade</taxon>
        <taxon>indigoferoid/millettioid clade</taxon>
        <taxon>Phaseoleae</taxon>
        <taxon>Clitoria</taxon>
    </lineage>
</organism>
<gene>
    <name evidence="1" type="ORF">RJT34_21552</name>
</gene>
<protein>
    <submittedName>
        <fullName evidence="1">Uncharacterized protein</fullName>
    </submittedName>
</protein>